<organism evidence="1 2">
    <name type="scientific">Variovorax gossypii</name>
    <dbReference type="NCBI Taxonomy" id="1679495"/>
    <lineage>
        <taxon>Bacteria</taxon>
        <taxon>Pseudomonadati</taxon>
        <taxon>Pseudomonadota</taxon>
        <taxon>Betaproteobacteria</taxon>
        <taxon>Burkholderiales</taxon>
        <taxon>Comamonadaceae</taxon>
        <taxon>Variovorax</taxon>
    </lineage>
</organism>
<dbReference type="Proteomes" id="UP000267418">
    <property type="component" value="Unassembled WGS sequence"/>
</dbReference>
<evidence type="ECO:0000313" key="2">
    <source>
        <dbReference type="Proteomes" id="UP000267418"/>
    </source>
</evidence>
<accession>A0A3S0GZZ0</accession>
<comment type="caution">
    <text evidence="1">The sequence shown here is derived from an EMBL/GenBank/DDBJ whole genome shotgun (WGS) entry which is preliminary data.</text>
</comment>
<sequence>MAASARASAHVSSFPESSQAASLESLALQASDEIDNLHELQRAYAGLEKLIVSQSVNDTEEIHPTRTELGALVRVVNEELKRRIETAESALQSLRSALSENGTR</sequence>
<evidence type="ECO:0000313" key="1">
    <source>
        <dbReference type="EMBL" id="RTQ33424.1"/>
    </source>
</evidence>
<dbReference type="AlphaFoldDB" id="A0A3S0GZZ0"/>
<name>A0A3S0GZZ0_9BURK</name>
<keyword evidence="2" id="KW-1185">Reference proteome</keyword>
<dbReference type="EMBL" id="RXOE01000004">
    <property type="protein sequence ID" value="RTQ33424.1"/>
    <property type="molecule type" value="Genomic_DNA"/>
</dbReference>
<dbReference type="OrthoDB" id="8857672at2"/>
<protein>
    <submittedName>
        <fullName evidence="1">Uncharacterized protein</fullName>
    </submittedName>
</protein>
<proteinExistence type="predicted"/>
<dbReference type="RefSeq" id="WP_126471879.1">
    <property type="nucleotide sequence ID" value="NZ_RXOE01000004.1"/>
</dbReference>
<reference evidence="1 2" key="1">
    <citation type="submission" date="2018-12" db="EMBL/GenBank/DDBJ databases">
        <title>The genome of Variovorax gossypii DSM 100435.</title>
        <authorList>
            <person name="Gao J."/>
            <person name="Sun J."/>
        </authorList>
    </citation>
    <scope>NUCLEOTIDE SEQUENCE [LARGE SCALE GENOMIC DNA]</scope>
    <source>
        <strain evidence="1 2">DSM 100435</strain>
    </source>
</reference>
<gene>
    <name evidence="1" type="ORF">EJP69_18085</name>
</gene>